<organism evidence="2 3">
    <name type="scientific">Acinetobacter defluvii</name>
    <dbReference type="NCBI Taxonomy" id="1871111"/>
    <lineage>
        <taxon>Bacteria</taxon>
        <taxon>Pseudomonadati</taxon>
        <taxon>Pseudomonadota</taxon>
        <taxon>Gammaproteobacteria</taxon>
        <taxon>Moraxellales</taxon>
        <taxon>Moraxellaceae</taxon>
        <taxon>Acinetobacter</taxon>
    </lineage>
</organism>
<keyword evidence="3" id="KW-1185">Reference proteome</keyword>
<gene>
    <name evidence="2" type="ORF">DJ533_10445</name>
</gene>
<accession>A0A2S2FDA1</accession>
<evidence type="ECO:0000256" key="1">
    <source>
        <dbReference type="SAM" id="Phobius"/>
    </source>
</evidence>
<dbReference type="KEGG" id="adv:DJ533_10445"/>
<dbReference type="Proteomes" id="UP000245977">
    <property type="component" value="Chromosome"/>
</dbReference>
<protein>
    <submittedName>
        <fullName evidence="2">Uncharacterized protein</fullName>
    </submittedName>
</protein>
<keyword evidence="1" id="KW-1133">Transmembrane helix</keyword>
<feature type="transmembrane region" description="Helical" evidence="1">
    <location>
        <begin position="33"/>
        <end position="52"/>
    </location>
</feature>
<proteinExistence type="predicted"/>
<keyword evidence="1" id="KW-0472">Membrane</keyword>
<keyword evidence="1" id="KW-0812">Transmembrane</keyword>
<dbReference type="RefSeq" id="WP_065995033.1">
    <property type="nucleotide sequence ID" value="NZ_CP029397.2"/>
</dbReference>
<sequence length="83" mass="9479">MLYQYHCACCNKVVTANDKECQHCGSQHIRSPYGFWMFCIVACLFAAISFKLGQIYLNNHQTDTPEPVTLLDVLNQDSNKPNH</sequence>
<dbReference type="EMBL" id="CP029397">
    <property type="protein sequence ID" value="AWL28953.1"/>
    <property type="molecule type" value="Genomic_DNA"/>
</dbReference>
<name>A0A2S2FDA1_9GAMM</name>
<evidence type="ECO:0000313" key="3">
    <source>
        <dbReference type="Proteomes" id="UP000245977"/>
    </source>
</evidence>
<reference evidence="2" key="1">
    <citation type="submission" date="2019-08" db="EMBL/GenBank/DDBJ databases">
        <title>The complete genome of Acinetobacter defluvii strain WCHAD010030.</title>
        <authorList>
            <person name="Hu Y."/>
            <person name="Qin J."/>
            <person name="Feng Y."/>
            <person name="Zong Z."/>
        </authorList>
    </citation>
    <scope>NUCLEOTIDE SEQUENCE</scope>
    <source>
        <strain evidence="2">WCHA30</strain>
    </source>
</reference>
<evidence type="ECO:0000313" key="2">
    <source>
        <dbReference type="EMBL" id="AWL28953.1"/>
    </source>
</evidence>
<dbReference type="AlphaFoldDB" id="A0A2S2FDA1"/>
<dbReference type="OrthoDB" id="6710068at2"/>